<keyword evidence="6" id="KW-0479">Metal-binding</keyword>
<evidence type="ECO:0000256" key="10">
    <source>
        <dbReference type="ARBA" id="ARBA00050776"/>
    </source>
</evidence>
<dbReference type="GO" id="GO:0031071">
    <property type="term" value="F:cysteine desulfurase activity"/>
    <property type="evidence" value="ECO:0007669"/>
    <property type="project" value="UniProtKB-EC"/>
</dbReference>
<name>A0A9X2F5Y0_9BACT</name>
<evidence type="ECO:0000259" key="12">
    <source>
        <dbReference type="Pfam" id="PF00266"/>
    </source>
</evidence>
<proteinExistence type="inferred from homology"/>
<evidence type="ECO:0000256" key="6">
    <source>
        <dbReference type="ARBA" id="ARBA00022723"/>
    </source>
</evidence>
<dbReference type="EC" id="2.8.1.7" evidence="4"/>
<dbReference type="GO" id="GO:0008483">
    <property type="term" value="F:transaminase activity"/>
    <property type="evidence" value="ECO:0007669"/>
    <property type="project" value="UniProtKB-KW"/>
</dbReference>
<evidence type="ECO:0000256" key="4">
    <source>
        <dbReference type="ARBA" id="ARBA00012239"/>
    </source>
</evidence>
<dbReference type="AlphaFoldDB" id="A0A9X2F5Y0"/>
<evidence type="ECO:0000256" key="2">
    <source>
        <dbReference type="ARBA" id="ARBA00003120"/>
    </source>
</evidence>
<keyword evidence="13" id="KW-0032">Aminotransferase</keyword>
<dbReference type="PROSITE" id="PS00595">
    <property type="entry name" value="AA_TRANSFER_CLASS_5"/>
    <property type="match status" value="1"/>
</dbReference>
<dbReference type="PANTHER" id="PTHR11601">
    <property type="entry name" value="CYSTEINE DESULFURYLASE FAMILY MEMBER"/>
    <property type="match status" value="1"/>
</dbReference>
<keyword evidence="5" id="KW-0808">Transferase</keyword>
<evidence type="ECO:0000256" key="5">
    <source>
        <dbReference type="ARBA" id="ARBA00022679"/>
    </source>
</evidence>
<evidence type="ECO:0000256" key="8">
    <source>
        <dbReference type="ARBA" id="ARBA00023004"/>
    </source>
</evidence>
<dbReference type="PIRSF" id="PIRSF005572">
    <property type="entry name" value="NifS"/>
    <property type="match status" value="1"/>
</dbReference>
<keyword evidence="14" id="KW-1185">Reference proteome</keyword>
<dbReference type="InterPro" id="IPR015422">
    <property type="entry name" value="PyrdxlP-dep_Trfase_small"/>
</dbReference>
<evidence type="ECO:0000256" key="7">
    <source>
        <dbReference type="ARBA" id="ARBA00022898"/>
    </source>
</evidence>
<dbReference type="Pfam" id="PF00266">
    <property type="entry name" value="Aminotran_5"/>
    <property type="match status" value="1"/>
</dbReference>
<comment type="caution">
    <text evidence="13">The sequence shown here is derived from an EMBL/GenBank/DDBJ whole genome shotgun (WGS) entry which is preliminary data.</text>
</comment>
<comment type="similarity">
    <text evidence="3">Belongs to the class-V pyridoxal-phosphate-dependent aminotransferase family. NifS/IscS subfamily.</text>
</comment>
<evidence type="ECO:0000256" key="3">
    <source>
        <dbReference type="ARBA" id="ARBA00006490"/>
    </source>
</evidence>
<dbReference type="RefSeq" id="WP_252850930.1">
    <property type="nucleotide sequence ID" value="NZ_JAMXLR010000011.1"/>
</dbReference>
<gene>
    <name evidence="13" type="ORF">NG895_02815</name>
</gene>
<keyword evidence="9" id="KW-0411">Iron-sulfur</keyword>
<dbReference type="GO" id="GO:0051536">
    <property type="term" value="F:iron-sulfur cluster binding"/>
    <property type="evidence" value="ECO:0007669"/>
    <property type="project" value="UniProtKB-KW"/>
</dbReference>
<evidence type="ECO:0000256" key="9">
    <source>
        <dbReference type="ARBA" id="ARBA00023014"/>
    </source>
</evidence>
<keyword evidence="7" id="KW-0663">Pyridoxal phosphate</keyword>
<reference evidence="13" key="1">
    <citation type="submission" date="2022-06" db="EMBL/GenBank/DDBJ databases">
        <title>Aeoliella straminimaris, a novel planctomycete from sediments.</title>
        <authorList>
            <person name="Vitorino I.R."/>
            <person name="Lage O.M."/>
        </authorList>
    </citation>
    <scope>NUCLEOTIDE SEQUENCE</scope>
    <source>
        <strain evidence="13">ICT_H6.2</strain>
    </source>
</reference>
<dbReference type="SUPFAM" id="SSF53383">
    <property type="entry name" value="PLP-dependent transferases"/>
    <property type="match status" value="1"/>
</dbReference>
<dbReference type="InterPro" id="IPR016454">
    <property type="entry name" value="Cysteine_dSase"/>
</dbReference>
<dbReference type="GO" id="GO:0046872">
    <property type="term" value="F:metal ion binding"/>
    <property type="evidence" value="ECO:0007669"/>
    <property type="project" value="UniProtKB-KW"/>
</dbReference>
<dbReference type="EMBL" id="JAMXLR010000011">
    <property type="protein sequence ID" value="MCO6042830.1"/>
    <property type="molecule type" value="Genomic_DNA"/>
</dbReference>
<dbReference type="InterPro" id="IPR015421">
    <property type="entry name" value="PyrdxlP-dep_Trfase_major"/>
</dbReference>
<protein>
    <recommendedName>
        <fullName evidence="4">cysteine desulfurase</fullName>
        <ecNumber evidence="4">2.8.1.7</ecNumber>
    </recommendedName>
</protein>
<sequence length="394" mass="42133">MTVYLDDNATTRIDPRVLELMVRVMEHDYGNAGSSHAYGQRAKEIIHAARDQVGSVVAARRHEVVFTSGATESNNLAILGAAPYGLKTGKRHIISTQIEHKAVLEPVEVLRQRGFEITLLPPDGSGRVSSEQISDALRDDTLLVSVMHVNNETGVRQPIADIAERLASSDTLLHVDAAQGFGKVSQDLRHPRVDMISVSGHKVHGPQGIGALILRRKHNATPPLAPLLYGGGQELGFRPGTLPTALIAGFGLAAELAEQEAQQRRAHCLQISQLLREALGSLDTIILGSEADTVPNALNVSILDVSSDQAIEALQDLIAVSDGSACTTVCATPSHVLSAMGISAQVADCAIRMSWSHLTDVAALRAVLPQAIAQLHRLQNLNRGQSPARLSTDR</sequence>
<dbReference type="Gene3D" id="1.10.260.50">
    <property type="match status" value="1"/>
</dbReference>
<comment type="cofactor">
    <cofactor evidence="1 11">
        <name>pyridoxal 5'-phosphate</name>
        <dbReference type="ChEBI" id="CHEBI:597326"/>
    </cofactor>
</comment>
<dbReference type="Gene3D" id="3.40.640.10">
    <property type="entry name" value="Type I PLP-dependent aspartate aminotransferase-like (Major domain)"/>
    <property type="match status" value="1"/>
</dbReference>
<organism evidence="13 14">
    <name type="scientific">Aeoliella straminimaris</name>
    <dbReference type="NCBI Taxonomy" id="2954799"/>
    <lineage>
        <taxon>Bacteria</taxon>
        <taxon>Pseudomonadati</taxon>
        <taxon>Planctomycetota</taxon>
        <taxon>Planctomycetia</taxon>
        <taxon>Pirellulales</taxon>
        <taxon>Lacipirellulaceae</taxon>
        <taxon>Aeoliella</taxon>
    </lineage>
</organism>
<evidence type="ECO:0000256" key="11">
    <source>
        <dbReference type="RuleBase" id="RU004504"/>
    </source>
</evidence>
<dbReference type="Gene3D" id="3.90.1150.10">
    <property type="entry name" value="Aspartate Aminotransferase, domain 1"/>
    <property type="match status" value="1"/>
</dbReference>
<comment type="catalytic activity">
    <reaction evidence="10">
        <text>(sulfur carrier)-H + L-cysteine = (sulfur carrier)-SH + L-alanine</text>
        <dbReference type="Rhea" id="RHEA:43892"/>
        <dbReference type="Rhea" id="RHEA-COMP:14737"/>
        <dbReference type="Rhea" id="RHEA-COMP:14739"/>
        <dbReference type="ChEBI" id="CHEBI:29917"/>
        <dbReference type="ChEBI" id="CHEBI:35235"/>
        <dbReference type="ChEBI" id="CHEBI:57972"/>
        <dbReference type="ChEBI" id="CHEBI:64428"/>
        <dbReference type="EC" id="2.8.1.7"/>
    </reaction>
</comment>
<dbReference type="FunFam" id="3.40.640.10:FF:000084">
    <property type="entry name" value="IscS-like cysteine desulfurase"/>
    <property type="match status" value="1"/>
</dbReference>
<dbReference type="PANTHER" id="PTHR11601:SF34">
    <property type="entry name" value="CYSTEINE DESULFURASE"/>
    <property type="match status" value="1"/>
</dbReference>
<comment type="function">
    <text evidence="2">Catalyzes the removal of elemental sulfur atoms from cysteine to produce alanine. Seems to participate in the biosynthesis of the nitrogenase metalloclusters by providing the inorganic sulfur required for the Fe-S core formation.</text>
</comment>
<evidence type="ECO:0000313" key="14">
    <source>
        <dbReference type="Proteomes" id="UP001155241"/>
    </source>
</evidence>
<dbReference type="InterPro" id="IPR015424">
    <property type="entry name" value="PyrdxlP-dep_Trfase"/>
</dbReference>
<dbReference type="InterPro" id="IPR020578">
    <property type="entry name" value="Aminotrans_V_PyrdxlP_BS"/>
</dbReference>
<keyword evidence="8" id="KW-0408">Iron</keyword>
<evidence type="ECO:0000313" key="13">
    <source>
        <dbReference type="EMBL" id="MCO6042830.1"/>
    </source>
</evidence>
<accession>A0A9X2F5Y0</accession>
<dbReference type="Proteomes" id="UP001155241">
    <property type="component" value="Unassembled WGS sequence"/>
</dbReference>
<evidence type="ECO:0000256" key="1">
    <source>
        <dbReference type="ARBA" id="ARBA00001933"/>
    </source>
</evidence>
<dbReference type="InterPro" id="IPR000192">
    <property type="entry name" value="Aminotrans_V_dom"/>
</dbReference>
<feature type="domain" description="Aminotransferase class V" evidence="12">
    <location>
        <begin position="3"/>
        <end position="354"/>
    </location>
</feature>